<sequence length="88" mass="9319">MVVHQNRKAAGWGTERSSRVPVDPDAQPGGHELLEDGQHGGRSATWVLACGGGGGGAPLAPSRAYSQPCEGMAKDKLKRENNIWSPDR</sequence>
<proteinExistence type="predicted"/>
<protein>
    <submittedName>
        <fullName evidence="2">Uncharacterized protein</fullName>
    </submittedName>
</protein>
<organism evidence="2 3">
    <name type="scientific">Paspalum notatum var. saurae</name>
    <dbReference type="NCBI Taxonomy" id="547442"/>
    <lineage>
        <taxon>Eukaryota</taxon>
        <taxon>Viridiplantae</taxon>
        <taxon>Streptophyta</taxon>
        <taxon>Embryophyta</taxon>
        <taxon>Tracheophyta</taxon>
        <taxon>Spermatophyta</taxon>
        <taxon>Magnoliopsida</taxon>
        <taxon>Liliopsida</taxon>
        <taxon>Poales</taxon>
        <taxon>Poaceae</taxon>
        <taxon>PACMAD clade</taxon>
        <taxon>Panicoideae</taxon>
        <taxon>Andropogonodae</taxon>
        <taxon>Paspaleae</taxon>
        <taxon>Paspalinae</taxon>
        <taxon>Paspalum</taxon>
    </lineage>
</organism>
<evidence type="ECO:0000256" key="1">
    <source>
        <dbReference type="SAM" id="MobiDB-lite"/>
    </source>
</evidence>
<dbReference type="EMBL" id="CP144751">
    <property type="protein sequence ID" value="WVZ86469.1"/>
    <property type="molecule type" value="Genomic_DNA"/>
</dbReference>
<accession>A0AAQ3U938</accession>
<gene>
    <name evidence="2" type="ORF">U9M48_033239</name>
</gene>
<feature type="region of interest" description="Disordered" evidence="1">
    <location>
        <begin position="1"/>
        <end position="39"/>
    </location>
</feature>
<dbReference type="Proteomes" id="UP001341281">
    <property type="component" value="Chromosome 07"/>
</dbReference>
<keyword evidence="3" id="KW-1185">Reference proteome</keyword>
<name>A0AAQ3U938_PASNO</name>
<evidence type="ECO:0000313" key="3">
    <source>
        <dbReference type="Proteomes" id="UP001341281"/>
    </source>
</evidence>
<evidence type="ECO:0000313" key="2">
    <source>
        <dbReference type="EMBL" id="WVZ86469.1"/>
    </source>
</evidence>
<reference evidence="2 3" key="1">
    <citation type="submission" date="2024-02" db="EMBL/GenBank/DDBJ databases">
        <title>High-quality chromosome-scale genome assembly of Pensacola bahiagrass (Paspalum notatum Flugge var. saurae).</title>
        <authorList>
            <person name="Vega J.M."/>
            <person name="Podio M."/>
            <person name="Orjuela J."/>
            <person name="Siena L.A."/>
            <person name="Pessino S.C."/>
            <person name="Combes M.C."/>
            <person name="Mariac C."/>
            <person name="Albertini E."/>
            <person name="Pupilli F."/>
            <person name="Ortiz J.P.A."/>
            <person name="Leblanc O."/>
        </authorList>
    </citation>
    <scope>NUCLEOTIDE SEQUENCE [LARGE SCALE GENOMIC DNA]</scope>
    <source>
        <strain evidence="2">R1</strain>
        <tissue evidence="2">Leaf</tissue>
    </source>
</reference>
<dbReference type="AlphaFoldDB" id="A0AAQ3U938"/>